<evidence type="ECO:0000259" key="1">
    <source>
        <dbReference type="Pfam" id="PF00850"/>
    </source>
</evidence>
<gene>
    <name evidence="2" type="ordered locus">Mfer_0399</name>
</gene>
<dbReference type="InterPro" id="IPR023696">
    <property type="entry name" value="Ureohydrolase_dom_sf"/>
</dbReference>
<dbReference type="Pfam" id="PF00850">
    <property type="entry name" value="Hist_deacetyl"/>
    <property type="match status" value="1"/>
</dbReference>
<dbReference type="GO" id="GO:0004407">
    <property type="term" value="F:histone deacetylase activity"/>
    <property type="evidence" value="ECO:0007669"/>
    <property type="project" value="TreeGrafter"/>
</dbReference>
<dbReference type="Proteomes" id="UP000002315">
    <property type="component" value="Chromosome"/>
</dbReference>
<sequence length="346" mass="39820">MSIIYSKKYNLHNNPNHIENKNRTEAILNILHEKGIIKHLEVYKPKRAKIDDLKKVHELHYINYIKEFCKKGGGYLDFDTYATSYTYDVASLAAGGAIEASKLIINGKKWVYSISRPPGHHATKNKAMGFCIFNNLAIGLENLRNKFKNFLILDFDLHYGNGTAEIYYEDPSVLYISIHQDPKTIFPSCGFIDEIGKNEGEGYNINIPMPPNSDDNDYIWILSEIIPPIIDDFKPEIILIEAGFDAHKRDPLGSINLTEKFYAWIAKFLRKFNLPIMCVLEGGYNLKALKYSNLMFILYSNPELLGMDQFSNLRILDGFKEPKKVKIRVKKLYSEIKSIISNFFKI</sequence>
<evidence type="ECO:0000313" key="3">
    <source>
        <dbReference type="Proteomes" id="UP000002315"/>
    </source>
</evidence>
<keyword evidence="3" id="KW-1185">Reference proteome</keyword>
<dbReference type="CDD" id="cd10001">
    <property type="entry name" value="HDAC_classII_APAH"/>
    <property type="match status" value="1"/>
</dbReference>
<reference evidence="2 3" key="1">
    <citation type="journal article" date="2010" name="Stand. Genomic Sci.">
        <title>Complete genome sequence of Methanothermus fervidus type strain (V24S).</title>
        <authorList>
            <person name="Anderson I."/>
            <person name="Djao O.D."/>
            <person name="Misra M."/>
            <person name="Chertkov O."/>
            <person name="Nolan M."/>
            <person name="Lucas S."/>
            <person name="Lapidus A."/>
            <person name="Del Rio T.G."/>
            <person name="Tice H."/>
            <person name="Cheng J.F."/>
            <person name="Tapia R."/>
            <person name="Han C."/>
            <person name="Goodwin L."/>
            <person name="Pitluck S."/>
            <person name="Liolios K."/>
            <person name="Ivanova N."/>
            <person name="Mavromatis K."/>
            <person name="Mikhailova N."/>
            <person name="Pati A."/>
            <person name="Brambilla E."/>
            <person name="Chen A."/>
            <person name="Palaniappan K."/>
            <person name="Land M."/>
            <person name="Hauser L."/>
            <person name="Chang Y.J."/>
            <person name="Jeffries C.D."/>
            <person name="Sikorski J."/>
            <person name="Spring S."/>
            <person name="Rohde M."/>
            <person name="Eichinger K."/>
            <person name="Huber H."/>
            <person name="Wirth R."/>
            <person name="Goker M."/>
            <person name="Detter J.C."/>
            <person name="Woyke T."/>
            <person name="Bristow J."/>
            <person name="Eisen J.A."/>
            <person name="Markowitz V."/>
            <person name="Hugenholtz P."/>
            <person name="Klenk H.P."/>
            <person name="Kyrpides N.C."/>
        </authorList>
    </citation>
    <scope>NUCLEOTIDE SEQUENCE [LARGE SCALE GENOMIC DNA]</scope>
    <source>
        <strain evidence="3">ATCC 43054 / DSM 2088 / JCM 10308 / V24 S</strain>
    </source>
</reference>
<evidence type="ECO:0000313" key="2">
    <source>
        <dbReference type="EMBL" id="ADP77201.1"/>
    </source>
</evidence>
<organism evidence="2 3">
    <name type="scientific">Methanothermus fervidus (strain ATCC 43054 / DSM 2088 / JCM 10308 / V24 S)</name>
    <dbReference type="NCBI Taxonomy" id="523846"/>
    <lineage>
        <taxon>Archaea</taxon>
        <taxon>Methanobacteriati</taxon>
        <taxon>Methanobacteriota</taxon>
        <taxon>Methanomada group</taxon>
        <taxon>Methanobacteria</taxon>
        <taxon>Methanobacteriales</taxon>
        <taxon>Methanothermaceae</taxon>
        <taxon>Methanothermus</taxon>
    </lineage>
</organism>
<dbReference type="InterPro" id="IPR023801">
    <property type="entry name" value="His_deacetylse_dom"/>
</dbReference>
<dbReference type="InterPro" id="IPR037138">
    <property type="entry name" value="His_deacetylse_dom_sf"/>
</dbReference>
<dbReference type="HOGENOM" id="CLU_007727_8_0_2"/>
<dbReference type="InterPro" id="IPR000286">
    <property type="entry name" value="HDACs"/>
</dbReference>
<dbReference type="Gene3D" id="3.40.800.20">
    <property type="entry name" value="Histone deacetylase domain"/>
    <property type="match status" value="1"/>
</dbReference>
<feature type="domain" description="Histone deacetylase" evidence="1">
    <location>
        <begin position="17"/>
        <end position="294"/>
    </location>
</feature>
<name>E3GY19_METFV</name>
<dbReference type="GO" id="GO:0040029">
    <property type="term" value="P:epigenetic regulation of gene expression"/>
    <property type="evidence" value="ECO:0007669"/>
    <property type="project" value="TreeGrafter"/>
</dbReference>
<dbReference type="PANTHER" id="PTHR10625">
    <property type="entry name" value="HISTONE DEACETYLASE HDAC1-RELATED"/>
    <property type="match status" value="1"/>
</dbReference>
<dbReference type="SUPFAM" id="SSF52768">
    <property type="entry name" value="Arginase/deacetylase"/>
    <property type="match status" value="1"/>
</dbReference>
<accession>E3GY19</accession>
<dbReference type="STRING" id="523846.Mfer_0399"/>
<protein>
    <submittedName>
        <fullName evidence="2">Histone deacetylase</fullName>
    </submittedName>
</protein>
<dbReference type="EMBL" id="CP002278">
    <property type="protein sequence ID" value="ADP77201.1"/>
    <property type="molecule type" value="Genomic_DNA"/>
</dbReference>
<proteinExistence type="predicted"/>
<dbReference type="AlphaFoldDB" id="E3GY19"/>
<dbReference type="PANTHER" id="PTHR10625:SF10">
    <property type="entry name" value="HISTONE DEACETYLASE HDAC1"/>
    <property type="match status" value="1"/>
</dbReference>
<dbReference type="KEGG" id="mfv:Mfer_0399"/>
<dbReference type="PRINTS" id="PR01270">
    <property type="entry name" value="HDASUPER"/>
</dbReference>